<name>A0A2M4B7Z9_9DIPT</name>
<feature type="region of interest" description="Disordered" evidence="7">
    <location>
        <begin position="1964"/>
        <end position="2002"/>
    </location>
</feature>
<evidence type="ECO:0000256" key="1">
    <source>
        <dbReference type="ARBA" id="ARBA00004123"/>
    </source>
</evidence>
<evidence type="ECO:0000313" key="11">
    <source>
        <dbReference type="EMBL" id="MBW49179.1"/>
    </source>
</evidence>
<dbReference type="Pfam" id="PF25785">
    <property type="entry name" value="TPR"/>
    <property type="match status" value="1"/>
</dbReference>
<dbReference type="Pfam" id="PF25481">
    <property type="entry name" value="Nucleoprot-TPR"/>
    <property type="match status" value="1"/>
</dbReference>
<feature type="compositionally biased region" description="Low complexity" evidence="7">
    <location>
        <begin position="2082"/>
        <end position="2101"/>
    </location>
</feature>
<feature type="compositionally biased region" description="Low complexity" evidence="7">
    <location>
        <begin position="2044"/>
        <end position="2073"/>
    </location>
</feature>
<feature type="region of interest" description="Disordered" evidence="7">
    <location>
        <begin position="2044"/>
        <end position="2434"/>
    </location>
</feature>
<proteinExistence type="inferred from homology"/>
<dbReference type="EMBL" id="GGFJ01000038">
    <property type="protein sequence ID" value="MBW49179.1"/>
    <property type="molecule type" value="Transcribed_RNA"/>
</dbReference>
<feature type="compositionally biased region" description="Low complexity" evidence="7">
    <location>
        <begin position="1211"/>
        <end position="1221"/>
    </location>
</feature>
<dbReference type="InterPro" id="IPR057577">
    <property type="entry name" value="Nucleoprot-TPR/MLP1_dom"/>
</dbReference>
<evidence type="ECO:0000256" key="4">
    <source>
        <dbReference type="ARBA" id="ARBA00023054"/>
    </source>
</evidence>
<dbReference type="GO" id="GO:0006406">
    <property type="term" value="P:mRNA export from nucleus"/>
    <property type="evidence" value="ECO:0007669"/>
    <property type="project" value="TreeGrafter"/>
</dbReference>
<reference evidence="11" key="1">
    <citation type="submission" date="2018-01" db="EMBL/GenBank/DDBJ databases">
        <title>An insight into the sialome of Amazonian anophelines.</title>
        <authorList>
            <person name="Ribeiro J.M."/>
            <person name="Scarpassa V."/>
            <person name="Calvo E."/>
        </authorList>
    </citation>
    <scope>NUCLEOTIDE SEQUENCE</scope>
    <source>
        <tissue evidence="11">Salivary glands</tissue>
    </source>
</reference>
<feature type="coiled-coil region" evidence="6">
    <location>
        <begin position="46"/>
        <end position="164"/>
    </location>
</feature>
<evidence type="ECO:0000259" key="8">
    <source>
        <dbReference type="Pfam" id="PF07926"/>
    </source>
</evidence>
<feature type="coiled-coil region" evidence="6">
    <location>
        <begin position="656"/>
        <end position="697"/>
    </location>
</feature>
<evidence type="ECO:0000256" key="2">
    <source>
        <dbReference type="ARBA" id="ARBA00005274"/>
    </source>
</evidence>
<feature type="region of interest" description="Disordered" evidence="7">
    <location>
        <begin position="2458"/>
        <end position="2492"/>
    </location>
</feature>
<feature type="compositionally biased region" description="Gly residues" evidence="7">
    <location>
        <begin position="2234"/>
        <end position="2243"/>
    </location>
</feature>
<evidence type="ECO:0000256" key="5">
    <source>
        <dbReference type="ARBA" id="ARBA00023242"/>
    </source>
</evidence>
<feature type="domain" description="Nucleoprotein TPR/MPL1" evidence="9">
    <location>
        <begin position="179"/>
        <end position="252"/>
    </location>
</feature>
<feature type="region of interest" description="Disordered" evidence="7">
    <location>
        <begin position="1208"/>
        <end position="1235"/>
    </location>
</feature>
<evidence type="ECO:0000259" key="10">
    <source>
        <dbReference type="Pfam" id="PF25785"/>
    </source>
</evidence>
<dbReference type="GO" id="GO:0006606">
    <property type="term" value="P:protein import into nucleus"/>
    <property type="evidence" value="ECO:0007669"/>
    <property type="project" value="InterPro"/>
</dbReference>
<feature type="coiled-coil region" evidence="6">
    <location>
        <begin position="737"/>
        <end position="1179"/>
    </location>
</feature>
<dbReference type="GO" id="GO:0005643">
    <property type="term" value="C:nuclear pore"/>
    <property type="evidence" value="ECO:0007669"/>
    <property type="project" value="TreeGrafter"/>
</dbReference>
<dbReference type="InterPro" id="IPR057974">
    <property type="entry name" value="NUA/TPR/MLP1-2-like_dom"/>
</dbReference>
<comment type="subcellular location">
    <subcellularLocation>
        <location evidence="1">Nucleus</location>
    </subcellularLocation>
</comment>
<feature type="compositionally biased region" description="Low complexity" evidence="7">
    <location>
        <begin position="2273"/>
        <end position="2304"/>
    </location>
</feature>
<feature type="coiled-coil region" evidence="6">
    <location>
        <begin position="544"/>
        <end position="608"/>
    </location>
</feature>
<feature type="region of interest" description="Disordered" evidence="7">
    <location>
        <begin position="1576"/>
        <end position="1605"/>
    </location>
</feature>
<feature type="coiled-coil region" evidence="6">
    <location>
        <begin position="278"/>
        <end position="372"/>
    </location>
</feature>
<keyword evidence="5" id="KW-0539">Nucleus</keyword>
<feature type="compositionally biased region" description="Low complexity" evidence="7">
    <location>
        <begin position="2316"/>
        <end position="2434"/>
    </location>
</feature>
<feature type="compositionally biased region" description="Acidic residues" evidence="7">
    <location>
        <begin position="2166"/>
        <end position="2221"/>
    </location>
</feature>
<comment type="similarity">
    <text evidence="2">Belongs to the TPR family.</text>
</comment>
<dbReference type="Pfam" id="PF07926">
    <property type="entry name" value="TPR_MLP1_2"/>
    <property type="match status" value="1"/>
</dbReference>
<dbReference type="GO" id="GO:0017056">
    <property type="term" value="F:structural constituent of nuclear pore"/>
    <property type="evidence" value="ECO:0007669"/>
    <property type="project" value="TreeGrafter"/>
</dbReference>
<feature type="compositionally biased region" description="Polar residues" evidence="7">
    <location>
        <begin position="2305"/>
        <end position="2315"/>
    </location>
</feature>
<feature type="domain" description="Nucleoprotein TPR/MLP1-2" evidence="8">
    <location>
        <begin position="1049"/>
        <end position="1176"/>
    </location>
</feature>
<dbReference type="GO" id="GO:1901673">
    <property type="term" value="P:regulation of mitotic spindle assembly"/>
    <property type="evidence" value="ECO:0007669"/>
    <property type="project" value="TreeGrafter"/>
</dbReference>
<feature type="coiled-coil region" evidence="6">
    <location>
        <begin position="1421"/>
        <end position="1571"/>
    </location>
</feature>
<accession>A0A2M4B7Z9</accession>
<organism evidence="11">
    <name type="scientific">Anopheles marajoara</name>
    <dbReference type="NCBI Taxonomy" id="58244"/>
    <lineage>
        <taxon>Eukaryota</taxon>
        <taxon>Metazoa</taxon>
        <taxon>Ecdysozoa</taxon>
        <taxon>Arthropoda</taxon>
        <taxon>Hexapoda</taxon>
        <taxon>Insecta</taxon>
        <taxon>Pterygota</taxon>
        <taxon>Neoptera</taxon>
        <taxon>Endopterygota</taxon>
        <taxon>Diptera</taxon>
        <taxon>Nematocera</taxon>
        <taxon>Culicoidea</taxon>
        <taxon>Culicidae</taxon>
        <taxon>Anophelinae</taxon>
        <taxon>Anopheles</taxon>
    </lineage>
</organism>
<dbReference type="PANTHER" id="PTHR18898:SF2">
    <property type="entry name" value="NUCLEOPROTEIN TPR"/>
    <property type="match status" value="1"/>
</dbReference>
<feature type="compositionally biased region" description="Low complexity" evidence="7">
    <location>
        <begin position="1814"/>
        <end position="1836"/>
    </location>
</feature>
<dbReference type="PANTHER" id="PTHR18898">
    <property type="entry name" value="NUCLEOPROTEIN TPR-RELATED"/>
    <property type="match status" value="1"/>
</dbReference>
<feature type="compositionally biased region" description="Low complexity" evidence="7">
    <location>
        <begin position="1750"/>
        <end position="1759"/>
    </location>
</feature>
<feature type="coiled-coil region" evidence="6">
    <location>
        <begin position="1281"/>
        <end position="1308"/>
    </location>
</feature>
<feature type="domain" description="NUA/TPR/MLP1-2-like" evidence="10">
    <location>
        <begin position="474"/>
        <end position="566"/>
    </location>
</feature>
<feature type="compositionally biased region" description="Low complexity" evidence="7">
    <location>
        <begin position="1854"/>
        <end position="1892"/>
    </location>
</feature>
<dbReference type="InterPro" id="IPR012929">
    <property type="entry name" value="Nucleoprot-TPR/MLP1-2_dom"/>
</dbReference>
<feature type="coiled-coil region" evidence="6">
    <location>
        <begin position="1343"/>
        <end position="1391"/>
    </location>
</feature>
<keyword evidence="4 6" id="KW-0175">Coiled coil</keyword>
<evidence type="ECO:0000259" key="9">
    <source>
        <dbReference type="Pfam" id="PF25481"/>
    </source>
</evidence>
<feature type="region of interest" description="Disordered" evidence="7">
    <location>
        <begin position="1905"/>
        <end position="1925"/>
    </location>
</feature>
<feature type="compositionally biased region" description="Polar residues" evidence="7">
    <location>
        <begin position="1843"/>
        <end position="1853"/>
    </location>
</feature>
<evidence type="ECO:0000256" key="7">
    <source>
        <dbReference type="SAM" id="MobiDB-lite"/>
    </source>
</evidence>
<sequence>MMEVGENQSVLQSVLAAEELVAIPEDSLKKIEALYEAGFAAFVAATALCETKKTELESQKESYENQIEQLSLKVKDESAKFHFTQQSVKELRIELEDVKQELVRAKEKLAQYEQESGRYRQERNEAVDERDTLLSAVERKTLEVERLQADVVSLEHKLKSANDAKCTALAKLDELDGKEYALEFKEKRMERELALRDSQIAKLTEDLERAMHDLQAVRRDQNVRSLTVEAKLSEKIEELKIANQTIAHLSERDAALSKKVEELTMKLLAQQEDTSKMMEQYQKQLMSESNLNNLLQQDKSDHMRQTEELERAASELRSLLNEATEQYGKLETEKKRLETKHEEDLAAKDRVIQEQQDELKHANQLLEEARVESLEHAVEKLAPSAAATSRMLKSGMSLTQVYSKFVQASEELIETRKDNDKLRLQMSNILAEVECSAPKITHVERLCRNLKDQNEELNSQLAVLINENGELKSELKQLWEKLRNASAENDKLQKTRSDLSRQVCSLLEETTRLSTGARSQTDESLTSNLLNEGLTRKRITYRNIEELQAKNADLIMTLHELNARLKIAEGRKDTSELEAQLHAREEMLREQQQKIQELEKILHICKMQRDRYWARSGFSGPTGTGMPMNGEMDESLDVGEHGSVSREAYEAKVAEAAASSVAIAEKERRVADLEAKLKERQQELAAMKEEYETYRREKLQNDKLMNDQFDRLRTENRELSTQNVKLLGGVEYQTDQNRIMKMSNETLKKQISTLEERAKNYEITIAKHETTIVFLKDQAIGAQSMLSRAEVQLGNLKHELRILKDSESRLQAEREMVQRERQQRELILNDVEMIKVSMERSESEGRRRLEGRLDETSRECSALRRRLQEEQDRFRELTSQLQRQTETARKRMEEEMAIAETVAADLKNAKEELEIKERKIDDLQRKLQATLSPSDEDNPVTQANRKVRELEHLAEQNRIEIDSLKEELSAAKEHARQYAELAESSEKELKELSGTYTKEREANEQELATLRKQDAELRAQISELNTELSLKITGAQLSATTDGGDHESELHKVQLEKKQALEQLAQQNRELREMRDKQNALAEQLQQAEQKYANEMVLHSSDIQQLALLKEELLRTNGQFEELREARDLAAEQLRTNEECWTRREELLRAEINQMEERLNDLNSQNTTLHDQLQTLSTRLLISSSTGAGLNESFSSTAVVVGASGGGDTGGAASTTSGTDGEATPADESMSVSGIGDSSLLNRSLRDDEKASVEQLLQIIKYLRKEKDIAMARYDLANSAKLRLQSEQQLVQKRLEEVQGELKAVREQTDTGIVSAAKHEEILRRLETFNAITDSNRVLREERDTLSKQVTDFSQRLRSAEEELLPLQEKVRELTVKMESSVNEATALRQEAVRWRSRATMLIDRSNKMSTDDWKRLQTERENLAKMLTTEQELLKRANDELNTLRLERTRLETELASVGRKLTSCGEETRNLLGERETLQQNVATLQHTVTTLQKNLATLTAENATLKVELSTHETETQSKLDELQTSLANKELALTDTKNKEQQIRKIAKRYKESFIELQKENDELKVQLNINPAATDAQDKTEPSGGDSTVESGGPSGTAGDAASFAAQLEDLRSQTSEEIDTLRRENELLRAKVEKVDQQQRTQAADTAAAATAGNDKHRITALTEQKAAMVRELQTVRAQLLKAREELELQRTQYEARLAQLEKEANESKEVIGRLSRENEQLTVQLRQLTRQLGLQQATKPSTSAGVVGAGSSEKPVGESPRTANVKPMAGPSVQQSATVTPRRVNETPLASIRPMAVGSRTVAVLPTSQTSSGSSGGSSSSSSSTSTGGNNVAIVQGSSSSGMTATGPSSNVVPAGSSSSVTGAGPGSSSSSSITVGGSLPGTSSAVASSLTTALVPPQQQVHTTASSSSSSTSSGAGVVGNLNESLIVSSSPSSTHTDYMPATSSANVAVAAVPPMGSATTSSSSNAAESSSSSSTTALLATENDSPAQPSTGGVAPIVVVADQQQSTQQQQQQQQQLAAVAMVLPQVDGQQQIQQQQQQQLQPSQPSVSQAALPQQQQLAQQPQDKCSQLINQQTSQQQQASSSSTVTTTQAGPKRPRDVEGDSSTDTVSQQTGSKQTPAKKRLRLTQPATGEAFQGVSGSGMEVEYQVPTSSQRDQEDEVIAVDTEEEEDEEEDDDVNDVEDDEDEEEDEDDEEEEEDVGMADEGTAEADDGPMFVDGYEVGESYGGQQGAGEGPDIDEDNNIASASNNEVDVMDDDNELRNAACGSSSTSTTTTTASAAASSSGVKSSQSQTAQQTMDTTVDAETSSTSGMVAAAGSSSSIANTTTVQHGSSSYTLESSSSSSSSGVGETSTTTGTVSGSNNIASSHDSSSQQPQIQSTTSGTSSAGLAESGIPQPSGSSNVVGGSTSASTSSSSSSSSNNSSTIVATARQVVNPLTRHQQQAAHLMLMQQQQGYDEGAADDRNVPSTPTLYASRRSDGLM</sequence>
<feature type="coiled-coil region" evidence="6">
    <location>
        <begin position="200"/>
        <end position="252"/>
    </location>
</feature>
<evidence type="ECO:0000256" key="6">
    <source>
        <dbReference type="SAM" id="Coils"/>
    </source>
</evidence>
<feature type="compositionally biased region" description="Low complexity" evidence="7">
    <location>
        <begin position="1964"/>
        <end position="1992"/>
    </location>
</feature>
<protein>
    <recommendedName>
        <fullName evidence="3">Nucleoprotein TPR</fullName>
    </recommendedName>
</protein>
<feature type="coiled-coil region" evidence="6">
    <location>
        <begin position="440"/>
        <end position="502"/>
    </location>
</feature>
<feature type="compositionally biased region" description="Low complexity" evidence="7">
    <location>
        <begin position="1911"/>
        <end position="1925"/>
    </location>
</feature>
<dbReference type="GO" id="GO:0034399">
    <property type="term" value="C:nuclear periphery"/>
    <property type="evidence" value="ECO:0007669"/>
    <property type="project" value="UniProtKB-ARBA"/>
</dbReference>
<feature type="region of interest" description="Disordered" evidence="7">
    <location>
        <begin position="1741"/>
        <end position="1892"/>
    </location>
</feature>
<feature type="compositionally biased region" description="Polar residues" evidence="7">
    <location>
        <begin position="2112"/>
        <end position="2127"/>
    </location>
</feature>
<evidence type="ECO:0000256" key="3">
    <source>
        <dbReference type="ARBA" id="ARBA00019789"/>
    </source>
</evidence>